<evidence type="ECO:0000313" key="4">
    <source>
        <dbReference type="Proteomes" id="UP000288351"/>
    </source>
</evidence>
<dbReference type="Gene3D" id="3.30.1490.20">
    <property type="entry name" value="ATP-grasp fold, A domain"/>
    <property type="match status" value="1"/>
</dbReference>
<name>A0A401QSF5_STRNR</name>
<dbReference type="Proteomes" id="UP000288351">
    <property type="component" value="Unassembled WGS sequence"/>
</dbReference>
<keyword evidence="3" id="KW-0670">Pyruvate</keyword>
<protein>
    <submittedName>
        <fullName evidence="3">Phosphoenolpyruvate synthase</fullName>
    </submittedName>
</protein>
<dbReference type="RefSeq" id="WP_016575572.1">
    <property type="nucleotide sequence ID" value="NZ_BHXC01000006.1"/>
</dbReference>
<accession>A0A401QSF5</accession>
<dbReference type="InterPro" id="IPR036637">
    <property type="entry name" value="Phosphohistidine_dom_sf"/>
</dbReference>
<dbReference type="InterPro" id="IPR051549">
    <property type="entry name" value="PEP_Utilizing_Enz"/>
</dbReference>
<dbReference type="InterPro" id="IPR002192">
    <property type="entry name" value="PPDK_AMP/ATP-bd"/>
</dbReference>
<dbReference type="InterPro" id="IPR013815">
    <property type="entry name" value="ATP_grasp_subdomain_1"/>
</dbReference>
<organism evidence="3 4">
    <name type="scientific">Streptomyces noursei</name>
    <name type="common">Streptomyces albulus</name>
    <dbReference type="NCBI Taxonomy" id="1971"/>
    <lineage>
        <taxon>Bacteria</taxon>
        <taxon>Bacillati</taxon>
        <taxon>Actinomycetota</taxon>
        <taxon>Actinomycetes</taxon>
        <taxon>Kitasatosporales</taxon>
        <taxon>Streptomycetaceae</taxon>
        <taxon>Streptomyces</taxon>
    </lineage>
</organism>
<reference evidence="3 4" key="1">
    <citation type="journal article" date="2019" name="Microbiol. Resour. Announc.">
        <title>Draft Genome Sequence of the Most Traditional epsilon-Poly-l-Lysine Producer, Streptomyces albulus NBRC14147.</title>
        <authorList>
            <person name="Yamanaka K."/>
            <person name="Hamano Y."/>
        </authorList>
    </citation>
    <scope>NUCLEOTIDE SEQUENCE [LARGE SCALE GENOMIC DNA]</scope>
    <source>
        <strain evidence="3 4">NBRC 14147</strain>
    </source>
</reference>
<evidence type="ECO:0000313" key="3">
    <source>
        <dbReference type="EMBL" id="GCB88310.1"/>
    </source>
</evidence>
<dbReference type="GO" id="GO:0016301">
    <property type="term" value="F:kinase activity"/>
    <property type="evidence" value="ECO:0007669"/>
    <property type="project" value="InterPro"/>
</dbReference>
<dbReference type="Gene3D" id="3.30.470.20">
    <property type="entry name" value="ATP-grasp fold, B domain"/>
    <property type="match status" value="1"/>
</dbReference>
<dbReference type="SUPFAM" id="SSF52009">
    <property type="entry name" value="Phosphohistidine domain"/>
    <property type="match status" value="1"/>
</dbReference>
<evidence type="ECO:0000259" key="1">
    <source>
        <dbReference type="Pfam" id="PF00391"/>
    </source>
</evidence>
<dbReference type="EMBL" id="BHXC01000006">
    <property type="protein sequence ID" value="GCB88310.1"/>
    <property type="molecule type" value="Genomic_DNA"/>
</dbReference>
<dbReference type="PANTHER" id="PTHR43615:SF1">
    <property type="entry name" value="PPDK_N DOMAIN-CONTAINING PROTEIN"/>
    <property type="match status" value="1"/>
</dbReference>
<dbReference type="AlphaFoldDB" id="A0A401QSF5"/>
<dbReference type="Gene3D" id="3.50.30.10">
    <property type="entry name" value="Phosphohistidine domain"/>
    <property type="match status" value="1"/>
</dbReference>
<sequence>MNETLIETLDDGMTPDSVGWKFARLKTLQERGVRVPGLFCLTGAAYHRAVAPVADAIDSLVRDTDLDDWDQLCATSARIREVIAQAGLGPEVEPALERRLAADFPDGPLLAVRASVIGALGQGEDSARNPFAGMSDSFLYVPPSGVKEAVLKCWASAFSPEGLLYRHRQGLPFSGLSVAVGVQRMVFGERSLVLFTCDPTSYARNTVISASWGIGEGVVQEKAPVDHYFVHSRTGNVESVVARKTTMVTLDRERGHGTVETAVASERVDVPVLSHEEARSLAALGRDIEKIFGEPQDIEATFTEDGLVHVVQSRPVTIEADRHRIWSSANVSESFPDTTTPMTYSVARRFYWLLNHDYLRRSGVPESELHDLHETMTRLLGFLDNRIYHSINAFITMLSAVPMFDSVRRDWERLVAELDTFYHHTSDKPTGFRARGRRAVRLVTGWGRVARAYQTLPRDFKDFQEQWSGLLREVRTGATASEHPLKLVADYRHTWRTAGRLWGITLVNYQFMVLFHKAVELTMDRWGVDEQETLFSQLLCGGRQLKGAEIALSAVRLAERVRADAGLHDVFLADPPRAIWDRLEAGKLPREFTEEVRRHIEGYGDRGIAELKLEKSNLRDTPWELIRLVQQYAASDLTVADMEEVERETRLAGEALLRSKLPRARLRRAVLLGLFDRLRTTLYYREVGRYMRSELFGYSKQVIRALGAELHRRDVLGDPEDVFFLDLDELFGFVDGTGSTRDLAGLVAVRRRDLEKSRALRPVREFATGDVVATSVPQQEDVSPDGTEGVEGLRGLGSCPGKVRGYARVLSDPALDGEFPADSILITRETDPGWLYLMLASKGIVVERGSLLSHTAITGRKFGIPTIVGVPDATRRIPEGSLIEVDGGTGSVVILDEAPR</sequence>
<gene>
    <name evidence="3" type="ORF">SALB_00980</name>
</gene>
<proteinExistence type="predicted"/>
<feature type="domain" description="Pyruvate phosphate dikinase AMP/ATP-binding" evidence="2">
    <location>
        <begin position="16"/>
        <end position="321"/>
    </location>
</feature>
<dbReference type="Pfam" id="PF00391">
    <property type="entry name" value="PEP-utilizers"/>
    <property type="match status" value="1"/>
</dbReference>
<evidence type="ECO:0000259" key="2">
    <source>
        <dbReference type="Pfam" id="PF01326"/>
    </source>
</evidence>
<dbReference type="Pfam" id="PF01326">
    <property type="entry name" value="PPDK_N"/>
    <property type="match status" value="1"/>
</dbReference>
<dbReference type="PANTHER" id="PTHR43615">
    <property type="entry name" value="PHOSPHOENOLPYRUVATE SYNTHASE-RELATED"/>
    <property type="match status" value="1"/>
</dbReference>
<dbReference type="InterPro" id="IPR008279">
    <property type="entry name" value="PEP-util_enz_mobile_dom"/>
</dbReference>
<comment type="caution">
    <text evidence="3">The sequence shown here is derived from an EMBL/GenBank/DDBJ whole genome shotgun (WGS) entry which is preliminary data.</text>
</comment>
<dbReference type="GO" id="GO:0005524">
    <property type="term" value="F:ATP binding"/>
    <property type="evidence" value="ECO:0007669"/>
    <property type="project" value="InterPro"/>
</dbReference>
<feature type="domain" description="PEP-utilising enzyme mobile" evidence="1">
    <location>
        <begin position="820"/>
        <end position="890"/>
    </location>
</feature>
<dbReference type="SUPFAM" id="SSF56059">
    <property type="entry name" value="Glutathione synthetase ATP-binding domain-like"/>
    <property type="match status" value="1"/>
</dbReference>